<keyword evidence="4" id="KW-1185">Reference proteome</keyword>
<dbReference type="SUPFAM" id="SSF55961">
    <property type="entry name" value="Bet v1-like"/>
    <property type="match status" value="1"/>
</dbReference>
<dbReference type="Pfam" id="PF11274">
    <property type="entry name" value="DUF3074"/>
    <property type="match status" value="1"/>
</dbReference>
<feature type="region of interest" description="Disordered" evidence="1">
    <location>
        <begin position="51"/>
        <end position="86"/>
    </location>
</feature>
<feature type="region of interest" description="Disordered" evidence="1">
    <location>
        <begin position="313"/>
        <end position="368"/>
    </location>
</feature>
<feature type="compositionally biased region" description="Low complexity" evidence="1">
    <location>
        <begin position="51"/>
        <end position="67"/>
    </location>
</feature>
<feature type="compositionally biased region" description="Basic and acidic residues" evidence="1">
    <location>
        <begin position="330"/>
        <end position="340"/>
    </location>
</feature>
<comment type="caution">
    <text evidence="3">The sequence shown here is derived from an EMBL/GenBank/DDBJ whole genome shotgun (WGS) entry which is preliminary data.</text>
</comment>
<evidence type="ECO:0000313" key="3">
    <source>
        <dbReference type="EMBL" id="KAI1872679.1"/>
    </source>
</evidence>
<sequence>MSAADVMASLGPLIRLWGVSTAQLPSPTESADELAPFLISVLQEAVPFIDSAAPKSSGPSSSTPSTKLWKHKGDKSSPDSTAKVEVSERVVGAGELDTVISRSGLGDKKPVNETWMCRRSVHEDRAAPGTASWAEFERCFRDEHAEAEDAFTPNVAATHAALVWDCGGVEAAEAAETWTGFQLKVQEMRHRIGKPLKDRTFPVLQMTAAARGKSEFLVVSIPVPDFGTAEASRLAREKGAQVASYVSVERIRKLDDGRIEWLMATASDAGGVLPMWVQNMAMPGVVWKDVPLFLGWIAKERQHKDVAKVGPLGKRAGEQQAPPPQATTGDDAKAGVEGRPEVTTATETHKAPAVSEPAGSVPQGSSVS</sequence>
<evidence type="ECO:0000256" key="1">
    <source>
        <dbReference type="SAM" id="MobiDB-lite"/>
    </source>
</evidence>
<name>A0A9P9WNW9_9PEZI</name>
<dbReference type="AlphaFoldDB" id="A0A9P9WNW9"/>
<dbReference type="PANTHER" id="PTHR40370">
    <property type="entry name" value="EXPRESSED PROTEIN"/>
    <property type="match status" value="1"/>
</dbReference>
<dbReference type="EMBL" id="JAFIMR010000011">
    <property type="protein sequence ID" value="KAI1872679.1"/>
    <property type="molecule type" value="Genomic_DNA"/>
</dbReference>
<proteinExistence type="predicted"/>
<dbReference type="PANTHER" id="PTHR40370:SF1">
    <property type="entry name" value="DUF3074 DOMAIN-CONTAINING PROTEIN"/>
    <property type="match status" value="1"/>
</dbReference>
<reference evidence="3" key="1">
    <citation type="submission" date="2021-03" db="EMBL/GenBank/DDBJ databases">
        <title>Revisited historic fungal species revealed as producer of novel bioactive compounds through whole genome sequencing and comparative genomics.</title>
        <authorList>
            <person name="Vignolle G.A."/>
            <person name="Hochenegger N."/>
            <person name="Mach R.L."/>
            <person name="Mach-Aigner A.R."/>
            <person name="Javad Rahimi M."/>
            <person name="Salim K.A."/>
            <person name="Chan C.M."/>
            <person name="Lim L.B.L."/>
            <person name="Cai F."/>
            <person name="Druzhinina I.S."/>
            <person name="U'Ren J.M."/>
            <person name="Derntl C."/>
        </authorList>
    </citation>
    <scope>NUCLEOTIDE SEQUENCE</scope>
    <source>
        <strain evidence="3">TUCIM 5799</strain>
    </source>
</reference>
<dbReference type="Proteomes" id="UP000829685">
    <property type="component" value="Unassembled WGS sequence"/>
</dbReference>
<dbReference type="InterPro" id="IPR024500">
    <property type="entry name" value="DUF3074"/>
</dbReference>
<feature type="domain" description="DUF3074" evidence="2">
    <location>
        <begin position="115"/>
        <end position="297"/>
    </location>
</feature>
<evidence type="ECO:0000313" key="4">
    <source>
        <dbReference type="Proteomes" id="UP000829685"/>
    </source>
</evidence>
<evidence type="ECO:0000259" key="2">
    <source>
        <dbReference type="Pfam" id="PF11274"/>
    </source>
</evidence>
<protein>
    <recommendedName>
        <fullName evidence="2">DUF3074 domain-containing protein</fullName>
    </recommendedName>
</protein>
<organism evidence="3 4">
    <name type="scientific">Neoarthrinium moseri</name>
    <dbReference type="NCBI Taxonomy" id="1658444"/>
    <lineage>
        <taxon>Eukaryota</taxon>
        <taxon>Fungi</taxon>
        <taxon>Dikarya</taxon>
        <taxon>Ascomycota</taxon>
        <taxon>Pezizomycotina</taxon>
        <taxon>Sordariomycetes</taxon>
        <taxon>Xylariomycetidae</taxon>
        <taxon>Amphisphaeriales</taxon>
        <taxon>Apiosporaceae</taxon>
        <taxon>Neoarthrinium</taxon>
    </lineage>
</organism>
<accession>A0A9P9WNW9</accession>
<gene>
    <name evidence="3" type="ORF">JX265_005559</name>
</gene>